<dbReference type="InterPro" id="IPR008207">
    <property type="entry name" value="Sig_transdc_His_kin_Hpt_dom"/>
</dbReference>
<dbReference type="RefSeq" id="WP_069441098.1">
    <property type="nucleotide sequence ID" value="NZ_LPWF01000014.1"/>
</dbReference>
<dbReference type="SUPFAM" id="SSF47226">
    <property type="entry name" value="Histidine-containing phosphotransfer domain, HPT domain"/>
    <property type="match status" value="1"/>
</dbReference>
<dbReference type="GO" id="GO:0004672">
    <property type="term" value="F:protein kinase activity"/>
    <property type="evidence" value="ECO:0007669"/>
    <property type="project" value="UniProtKB-ARBA"/>
</dbReference>
<dbReference type="GO" id="GO:0000160">
    <property type="term" value="P:phosphorelay signal transduction system"/>
    <property type="evidence" value="ECO:0007669"/>
    <property type="project" value="UniProtKB-KW"/>
</dbReference>
<evidence type="ECO:0000256" key="2">
    <source>
        <dbReference type="SAM" id="MobiDB-lite"/>
    </source>
</evidence>
<organism evidence="4 5">
    <name type="scientific">Methyloceanibacter superfactus</name>
    <dbReference type="NCBI Taxonomy" id="1774969"/>
    <lineage>
        <taxon>Bacteria</taxon>
        <taxon>Pseudomonadati</taxon>
        <taxon>Pseudomonadota</taxon>
        <taxon>Alphaproteobacteria</taxon>
        <taxon>Hyphomicrobiales</taxon>
        <taxon>Hyphomicrobiaceae</taxon>
        <taxon>Methyloceanibacter</taxon>
    </lineage>
</organism>
<dbReference type="Proteomes" id="UP000094472">
    <property type="component" value="Unassembled WGS sequence"/>
</dbReference>
<accession>A0A1E3W3C0</accession>
<dbReference type="InterPro" id="IPR036641">
    <property type="entry name" value="HPT_dom_sf"/>
</dbReference>
<evidence type="ECO:0000313" key="4">
    <source>
        <dbReference type="EMBL" id="ODS00309.1"/>
    </source>
</evidence>
<evidence type="ECO:0000256" key="1">
    <source>
        <dbReference type="ARBA" id="ARBA00023012"/>
    </source>
</evidence>
<sequence length="152" mass="16115">MASEQAASIAPPTETLGEEPPASRPVDLVHLSRYTLGERALEREVLELFCTQSVLYLEQLRAAMSDKDWKQAAHSLKGSARAIGAWRTAQAAERAEALHGDGLTQLRTAPISGDRNLAARGGGLYHLPAQDHLTAPPGQSTASAGVSHSIAL</sequence>
<dbReference type="CDD" id="cd00088">
    <property type="entry name" value="HPT"/>
    <property type="match status" value="1"/>
</dbReference>
<evidence type="ECO:0000259" key="3">
    <source>
        <dbReference type="Pfam" id="PF01627"/>
    </source>
</evidence>
<dbReference type="OrthoDB" id="8454588at2"/>
<feature type="region of interest" description="Disordered" evidence="2">
    <location>
        <begin position="1"/>
        <end position="24"/>
    </location>
</feature>
<comment type="caution">
    <text evidence="4">The sequence shown here is derived from an EMBL/GenBank/DDBJ whole genome shotgun (WGS) entry which is preliminary data.</text>
</comment>
<proteinExistence type="predicted"/>
<dbReference type="Pfam" id="PF01627">
    <property type="entry name" value="Hpt"/>
    <property type="match status" value="1"/>
</dbReference>
<name>A0A1E3W3C0_9HYPH</name>
<dbReference type="Gene3D" id="1.20.120.160">
    <property type="entry name" value="HPT domain"/>
    <property type="match status" value="1"/>
</dbReference>
<evidence type="ECO:0000313" key="5">
    <source>
        <dbReference type="Proteomes" id="UP000094472"/>
    </source>
</evidence>
<dbReference type="STRING" id="1774969.AUC69_07850"/>
<reference evidence="4 5" key="1">
    <citation type="journal article" date="2016" name="Environ. Microbiol.">
        <title>New Methyloceanibacter diversity from North Sea sediments includes methanotroph containing solely the soluble methane monooxygenase.</title>
        <authorList>
            <person name="Vekeman B."/>
            <person name="Kerckhof F.M."/>
            <person name="Cremers G."/>
            <person name="de Vos P."/>
            <person name="Vandamme P."/>
            <person name="Boon N."/>
            <person name="Op den Camp H.J."/>
            <person name="Heylen K."/>
        </authorList>
    </citation>
    <scope>NUCLEOTIDE SEQUENCE [LARGE SCALE GENOMIC DNA]</scope>
    <source>
        <strain evidence="4 5">R-67175</strain>
    </source>
</reference>
<dbReference type="AlphaFoldDB" id="A0A1E3W3C0"/>
<feature type="region of interest" description="Disordered" evidence="2">
    <location>
        <begin position="131"/>
        <end position="152"/>
    </location>
</feature>
<dbReference type="EMBL" id="LPWF01000014">
    <property type="protein sequence ID" value="ODS00309.1"/>
    <property type="molecule type" value="Genomic_DNA"/>
</dbReference>
<keyword evidence="1" id="KW-0902">Two-component regulatory system</keyword>
<feature type="compositionally biased region" description="Polar residues" evidence="2">
    <location>
        <begin position="137"/>
        <end position="146"/>
    </location>
</feature>
<feature type="domain" description="HPt" evidence="3">
    <location>
        <begin position="44"/>
        <end position="98"/>
    </location>
</feature>
<gene>
    <name evidence="4" type="ORF">AUC69_07850</name>
</gene>
<keyword evidence="5" id="KW-1185">Reference proteome</keyword>
<protein>
    <recommendedName>
        <fullName evidence="3">HPt domain-containing protein</fullName>
    </recommendedName>
</protein>